<dbReference type="Proteomes" id="UP000218944">
    <property type="component" value="Unassembled WGS sequence"/>
</dbReference>
<dbReference type="EMBL" id="NSJV01000223">
    <property type="protein sequence ID" value="PAU48732.1"/>
    <property type="molecule type" value="Genomic_DNA"/>
</dbReference>
<gene>
    <name evidence="1" type="ORF">CK936_11840</name>
</gene>
<dbReference type="RefSeq" id="WP_095580921.1">
    <property type="nucleotide sequence ID" value="NZ_JAJQQQ010000014.1"/>
</dbReference>
<name>A0A2A2DBQ3_9ACTN</name>
<evidence type="ECO:0000313" key="2">
    <source>
        <dbReference type="Proteomes" id="UP000218944"/>
    </source>
</evidence>
<keyword evidence="2" id="KW-1185">Reference proteome</keyword>
<protein>
    <submittedName>
        <fullName evidence="1">Uncharacterized protein</fullName>
    </submittedName>
</protein>
<proteinExistence type="predicted"/>
<comment type="caution">
    <text evidence="1">The sequence shown here is derived from an EMBL/GenBank/DDBJ whole genome shotgun (WGS) entry which is preliminary data.</text>
</comment>
<organism evidence="1 2">
    <name type="scientific">Streptomyces albireticuli</name>
    <dbReference type="NCBI Taxonomy" id="1940"/>
    <lineage>
        <taxon>Bacteria</taxon>
        <taxon>Bacillati</taxon>
        <taxon>Actinomycetota</taxon>
        <taxon>Actinomycetes</taxon>
        <taxon>Kitasatosporales</taxon>
        <taxon>Streptomycetaceae</taxon>
        <taxon>Streptomyces</taxon>
    </lineage>
</organism>
<dbReference type="AlphaFoldDB" id="A0A2A2DBQ3"/>
<sequence length="60" mass="6601">MTTSQQHFIARPYGRAAAVPRRSPRSPSLDWPKDLVPLLHGRLRGVNVAAQERAARAATP</sequence>
<accession>A0A2A2DBQ3</accession>
<reference evidence="1 2" key="1">
    <citation type="submission" date="2017-08" db="EMBL/GenBank/DDBJ databases">
        <title>Genome sequence of Streptomyces albireticuli NRRL B-1670.</title>
        <authorList>
            <person name="Graham D.E."/>
            <person name="Mahan K.M."/>
            <person name="Klingeman D.M."/>
            <person name="Hettich R.L."/>
            <person name="Parry R.J."/>
            <person name="Spain J.C."/>
        </authorList>
    </citation>
    <scope>NUCLEOTIDE SEQUENCE [LARGE SCALE GENOMIC DNA]</scope>
    <source>
        <strain evidence="1 2">NRRL B-1670</strain>
    </source>
</reference>
<evidence type="ECO:0000313" key="1">
    <source>
        <dbReference type="EMBL" id="PAU48732.1"/>
    </source>
</evidence>